<evidence type="ECO:0000313" key="2">
    <source>
        <dbReference type="Proteomes" id="UP000078252"/>
    </source>
</evidence>
<proteinExistence type="predicted"/>
<protein>
    <submittedName>
        <fullName evidence="1">Uncharacterized protein</fullName>
    </submittedName>
</protein>
<dbReference type="AlphaFoldDB" id="A0A175RQM6"/>
<evidence type="ECO:0000313" key="1">
    <source>
        <dbReference type="EMBL" id="KTR05638.1"/>
    </source>
</evidence>
<sequence>MPGGGPLRKSTIAITVIGAALVGAVGTSAVSALDAHDDAAARTESSSSSAPLLSLDQVPGAWRHATAAIHEPLPEGFVFPAQPPAFFDPDDPQTPEAFVPALPKQIAARWWRCAWIASARDAVPAERVAATERAESMVDRWYEMDGVKGDANFSDYDARMRAAAEAAGESRLDIEYELDCGRLVFEEKGHS</sequence>
<organism evidence="1 2">
    <name type="scientific">Curtobacterium luteum</name>
    <dbReference type="NCBI Taxonomy" id="33881"/>
    <lineage>
        <taxon>Bacteria</taxon>
        <taxon>Bacillati</taxon>
        <taxon>Actinomycetota</taxon>
        <taxon>Actinomycetes</taxon>
        <taxon>Micrococcales</taxon>
        <taxon>Microbacteriaceae</taxon>
        <taxon>Curtobacterium</taxon>
    </lineage>
</organism>
<gene>
    <name evidence="1" type="ORF">NS184_10120</name>
</gene>
<accession>A0A175RQM6</accession>
<dbReference type="PATRIC" id="fig|33881.3.peg.2367"/>
<comment type="caution">
    <text evidence="1">The sequence shown here is derived from an EMBL/GenBank/DDBJ whole genome shotgun (WGS) entry which is preliminary data.</text>
</comment>
<name>A0A175RQM6_9MICO</name>
<dbReference type="EMBL" id="LDQC01000054">
    <property type="protein sequence ID" value="KTR05638.1"/>
    <property type="molecule type" value="Genomic_DNA"/>
</dbReference>
<dbReference type="Proteomes" id="UP000078252">
    <property type="component" value="Unassembled WGS sequence"/>
</dbReference>
<reference evidence="1 2" key="1">
    <citation type="journal article" date="2016" name="Front. Microbiol.">
        <title>Genomic Resource of Rice Seed Associated Bacteria.</title>
        <authorList>
            <person name="Midha S."/>
            <person name="Bansal K."/>
            <person name="Sharma S."/>
            <person name="Kumar N."/>
            <person name="Patil P.P."/>
            <person name="Chaudhry V."/>
            <person name="Patil P.B."/>
        </authorList>
    </citation>
    <scope>NUCLEOTIDE SEQUENCE [LARGE SCALE GENOMIC DNA]</scope>
    <source>
        <strain evidence="1 2">NS184</strain>
    </source>
</reference>